<dbReference type="Gene3D" id="3.40.50.300">
    <property type="entry name" value="P-loop containing nucleotide triphosphate hydrolases"/>
    <property type="match status" value="1"/>
</dbReference>
<comment type="subcellular location">
    <subcellularLocation>
        <location evidence="1">Membrane</location>
        <topology evidence="1">Multi-pass membrane protein</topology>
    </subcellularLocation>
</comment>
<evidence type="ECO:0000256" key="7">
    <source>
        <dbReference type="ARBA" id="ARBA00022840"/>
    </source>
</evidence>
<organism evidence="13">
    <name type="scientific">freshwater metagenome</name>
    <dbReference type="NCBI Taxonomy" id="449393"/>
    <lineage>
        <taxon>unclassified sequences</taxon>
        <taxon>metagenomes</taxon>
        <taxon>ecological metagenomes</taxon>
    </lineage>
</organism>
<reference evidence="13" key="1">
    <citation type="submission" date="2020-05" db="EMBL/GenBank/DDBJ databases">
        <authorList>
            <person name="Chiriac C."/>
            <person name="Salcher M."/>
            <person name="Ghai R."/>
            <person name="Kavagutti S V."/>
        </authorList>
    </citation>
    <scope>NUCLEOTIDE SEQUENCE</scope>
</reference>
<keyword evidence="4" id="KW-0997">Cell inner membrane</keyword>
<dbReference type="InterPro" id="IPR003439">
    <property type="entry name" value="ABC_transporter-like_ATP-bd"/>
</dbReference>
<dbReference type="InterPro" id="IPR017871">
    <property type="entry name" value="ABC_transporter-like_CS"/>
</dbReference>
<dbReference type="EMBL" id="CAFBLP010000019">
    <property type="protein sequence ID" value="CAB4873894.1"/>
    <property type="molecule type" value="Genomic_DNA"/>
</dbReference>
<feature type="transmembrane region" description="Helical" evidence="10">
    <location>
        <begin position="259"/>
        <end position="282"/>
    </location>
</feature>
<keyword evidence="7" id="KW-0067">ATP-binding</keyword>
<dbReference type="SMART" id="SM00382">
    <property type="entry name" value="AAA"/>
    <property type="match status" value="1"/>
</dbReference>
<dbReference type="FunFam" id="3.40.50.300:FF:001001">
    <property type="entry name" value="Multidrug ABC transporter ATP-binding protein"/>
    <property type="match status" value="1"/>
</dbReference>
<dbReference type="Gene3D" id="1.20.1560.10">
    <property type="entry name" value="ABC transporter type 1, transmembrane domain"/>
    <property type="match status" value="1"/>
</dbReference>
<evidence type="ECO:0000256" key="1">
    <source>
        <dbReference type="ARBA" id="ARBA00004141"/>
    </source>
</evidence>
<dbReference type="PROSITE" id="PS50929">
    <property type="entry name" value="ABC_TM1F"/>
    <property type="match status" value="1"/>
</dbReference>
<evidence type="ECO:0000259" key="11">
    <source>
        <dbReference type="PROSITE" id="PS50893"/>
    </source>
</evidence>
<dbReference type="SUPFAM" id="SSF52540">
    <property type="entry name" value="P-loop containing nucleoside triphosphate hydrolases"/>
    <property type="match status" value="1"/>
</dbReference>
<keyword evidence="2" id="KW-0813">Transport</keyword>
<sequence>MWSMTAVTDDDKLDRETAKKVIRRSWQFARPYRRTTQAALVLVTFWTATSLAGPVIVKYGIDEGLVKKNGHALNMAVAAYVVTTIAAYFIARLQFVYINRAGEGFLRDLRVRVFDHLQRQGLSFFDREKTGVLVSRMTADIESMGELIQWGLLQFVSAGLLVVMSLALLFTLSWELTLLAMVVFPVIVVASVRFQRDSNRVYLTVRECIGNNLSALQEGISGVRVIQAFAREDEQARRFQESNQALFASHMDSIKVSMWYFGLVEFCGILATASMVGVGGYLVHRGSVSVGVVTAFVLLLGSLFDPVQQLSQLYNTVQSAGASLQKLYGILDTAPEVGEIAGAVDLPEVGEVEVHAVGFEYVPGRSVLHDVSITVGIGERLALVGPTGAGKSTLAKLMARLYDPTTGTVAFAGIDLRDATLRSLRQRVVVVPQEGFLFSGTIRDNLAIARPSASDDEIAAALASIGVLDHFLAFPEGLDTEVRERGSRLSAGERQLVALARAALVDPAVLVLDEATSNLDPGTEAEVEHALESLMLDRTVIVVAHRLSTVRRADRIAVVDHGGLLELGSHDELVALGGKYAALSAAWERNQVAAPQPTAPDGSPPVR</sequence>
<evidence type="ECO:0000259" key="12">
    <source>
        <dbReference type="PROSITE" id="PS50929"/>
    </source>
</evidence>
<feature type="transmembrane region" description="Helical" evidence="10">
    <location>
        <begin position="147"/>
        <end position="170"/>
    </location>
</feature>
<dbReference type="PROSITE" id="PS50893">
    <property type="entry name" value="ABC_TRANSPORTER_2"/>
    <property type="match status" value="1"/>
</dbReference>
<evidence type="ECO:0000256" key="2">
    <source>
        <dbReference type="ARBA" id="ARBA00022448"/>
    </source>
</evidence>
<dbReference type="PANTHER" id="PTHR43394">
    <property type="entry name" value="ATP-DEPENDENT PERMEASE MDL1, MITOCHONDRIAL"/>
    <property type="match status" value="1"/>
</dbReference>
<feature type="domain" description="ABC transmembrane type-1" evidence="12">
    <location>
        <begin position="38"/>
        <end position="319"/>
    </location>
</feature>
<evidence type="ECO:0000256" key="4">
    <source>
        <dbReference type="ARBA" id="ARBA00022519"/>
    </source>
</evidence>
<dbReference type="GO" id="GO:0016020">
    <property type="term" value="C:membrane"/>
    <property type="evidence" value="ECO:0007669"/>
    <property type="project" value="UniProtKB-SubCell"/>
</dbReference>
<protein>
    <submittedName>
        <fullName evidence="13">Unannotated protein</fullName>
    </submittedName>
</protein>
<dbReference type="GO" id="GO:0015421">
    <property type="term" value="F:ABC-type oligopeptide transporter activity"/>
    <property type="evidence" value="ECO:0007669"/>
    <property type="project" value="TreeGrafter"/>
</dbReference>
<dbReference type="PROSITE" id="PS00211">
    <property type="entry name" value="ABC_TRANSPORTER_1"/>
    <property type="match status" value="1"/>
</dbReference>
<dbReference type="SUPFAM" id="SSF90123">
    <property type="entry name" value="ABC transporter transmembrane region"/>
    <property type="match status" value="1"/>
</dbReference>
<feature type="transmembrane region" description="Helical" evidence="10">
    <location>
        <begin position="288"/>
        <end position="304"/>
    </location>
</feature>
<feature type="transmembrane region" description="Helical" evidence="10">
    <location>
        <begin position="73"/>
        <end position="91"/>
    </location>
</feature>
<keyword evidence="6" id="KW-0547">Nucleotide-binding</keyword>
<evidence type="ECO:0000256" key="5">
    <source>
        <dbReference type="ARBA" id="ARBA00022692"/>
    </source>
</evidence>
<evidence type="ECO:0000256" key="9">
    <source>
        <dbReference type="ARBA" id="ARBA00023136"/>
    </source>
</evidence>
<dbReference type="Pfam" id="PF00664">
    <property type="entry name" value="ABC_membrane"/>
    <property type="match status" value="1"/>
</dbReference>
<feature type="transmembrane region" description="Helical" evidence="10">
    <location>
        <begin position="176"/>
        <end position="194"/>
    </location>
</feature>
<feature type="transmembrane region" description="Helical" evidence="10">
    <location>
        <begin position="38"/>
        <end position="61"/>
    </location>
</feature>
<dbReference type="InterPro" id="IPR003593">
    <property type="entry name" value="AAA+_ATPase"/>
</dbReference>
<evidence type="ECO:0000256" key="8">
    <source>
        <dbReference type="ARBA" id="ARBA00022989"/>
    </source>
</evidence>
<proteinExistence type="predicted"/>
<gene>
    <name evidence="13" type="ORF">UFOPK3376_01004</name>
</gene>
<keyword evidence="9 10" id="KW-0472">Membrane</keyword>
<accession>A0A6J7DZC4</accession>
<name>A0A6J7DZC4_9ZZZZ</name>
<evidence type="ECO:0000256" key="10">
    <source>
        <dbReference type="SAM" id="Phobius"/>
    </source>
</evidence>
<dbReference type="InterPro" id="IPR011527">
    <property type="entry name" value="ABC1_TM_dom"/>
</dbReference>
<dbReference type="InterPro" id="IPR027417">
    <property type="entry name" value="P-loop_NTPase"/>
</dbReference>
<dbReference type="InterPro" id="IPR036640">
    <property type="entry name" value="ABC1_TM_sf"/>
</dbReference>
<dbReference type="CDD" id="cd18546">
    <property type="entry name" value="ABC_6TM_Rv0194_D2_like"/>
    <property type="match status" value="1"/>
</dbReference>
<dbReference type="AlphaFoldDB" id="A0A6J7DZC4"/>
<keyword evidence="5 10" id="KW-0812">Transmembrane</keyword>
<dbReference type="GO" id="GO:0016887">
    <property type="term" value="F:ATP hydrolysis activity"/>
    <property type="evidence" value="ECO:0007669"/>
    <property type="project" value="InterPro"/>
</dbReference>
<keyword evidence="8 10" id="KW-1133">Transmembrane helix</keyword>
<keyword evidence="3" id="KW-1003">Cell membrane</keyword>
<feature type="domain" description="ABC transporter" evidence="11">
    <location>
        <begin position="352"/>
        <end position="586"/>
    </location>
</feature>
<evidence type="ECO:0000313" key="13">
    <source>
        <dbReference type="EMBL" id="CAB4873894.1"/>
    </source>
</evidence>
<dbReference type="InterPro" id="IPR039421">
    <property type="entry name" value="Type_1_exporter"/>
</dbReference>
<dbReference type="PANTHER" id="PTHR43394:SF1">
    <property type="entry name" value="ATP-BINDING CASSETTE SUB-FAMILY B MEMBER 10, MITOCHONDRIAL"/>
    <property type="match status" value="1"/>
</dbReference>
<evidence type="ECO:0000256" key="3">
    <source>
        <dbReference type="ARBA" id="ARBA00022475"/>
    </source>
</evidence>
<dbReference type="GO" id="GO:0005524">
    <property type="term" value="F:ATP binding"/>
    <property type="evidence" value="ECO:0007669"/>
    <property type="project" value="UniProtKB-KW"/>
</dbReference>
<dbReference type="Pfam" id="PF00005">
    <property type="entry name" value="ABC_tran"/>
    <property type="match status" value="1"/>
</dbReference>
<evidence type="ECO:0000256" key="6">
    <source>
        <dbReference type="ARBA" id="ARBA00022741"/>
    </source>
</evidence>